<dbReference type="RefSeq" id="WP_209975974.1">
    <property type="nucleotide sequence ID" value="NZ_JAGGLB010000023.1"/>
</dbReference>
<feature type="transmembrane region" description="Helical" evidence="7">
    <location>
        <begin position="12"/>
        <end position="34"/>
    </location>
</feature>
<dbReference type="PROSITE" id="PS50885">
    <property type="entry name" value="HAMP"/>
    <property type="match status" value="1"/>
</dbReference>
<feature type="transmembrane region" description="Helical" evidence="7">
    <location>
        <begin position="291"/>
        <end position="314"/>
    </location>
</feature>
<dbReference type="EC" id="2.7.13.3" evidence="9"/>
<evidence type="ECO:0000313" key="9">
    <source>
        <dbReference type="EMBL" id="MBP1994121.1"/>
    </source>
</evidence>
<keyword evidence="7" id="KW-1133">Transmembrane helix</keyword>
<evidence type="ECO:0000256" key="5">
    <source>
        <dbReference type="ARBA" id="ARBA00022777"/>
    </source>
</evidence>
<dbReference type="SUPFAM" id="SSF55874">
    <property type="entry name" value="ATPase domain of HSP90 chaperone/DNA topoisomerase II/histidine kinase"/>
    <property type="match status" value="1"/>
</dbReference>
<gene>
    <name evidence="9" type="ORF">J2Z66_005747</name>
</gene>
<reference evidence="9 10" key="1">
    <citation type="submission" date="2021-03" db="EMBL/GenBank/DDBJ databases">
        <title>Genomic Encyclopedia of Type Strains, Phase IV (KMG-IV): sequencing the most valuable type-strain genomes for metagenomic binning, comparative biology and taxonomic classification.</title>
        <authorList>
            <person name="Goeker M."/>
        </authorList>
    </citation>
    <scope>NUCLEOTIDE SEQUENCE [LARGE SCALE GENOMIC DNA]</scope>
    <source>
        <strain evidence="9 10">DSM 26048</strain>
    </source>
</reference>
<keyword evidence="10" id="KW-1185">Reference proteome</keyword>
<comment type="subcellular location">
    <subcellularLocation>
        <location evidence="1">Cell membrane</location>
        <topology evidence="1">Multi-pass membrane protein</topology>
    </subcellularLocation>
</comment>
<evidence type="ECO:0000256" key="3">
    <source>
        <dbReference type="ARBA" id="ARBA00022553"/>
    </source>
</evidence>
<dbReference type="InterPro" id="IPR003594">
    <property type="entry name" value="HATPase_dom"/>
</dbReference>
<keyword evidence="7" id="KW-0812">Transmembrane</keyword>
<dbReference type="PANTHER" id="PTHR34220">
    <property type="entry name" value="SENSOR HISTIDINE KINASE YPDA"/>
    <property type="match status" value="1"/>
</dbReference>
<dbReference type="Gene3D" id="3.30.565.10">
    <property type="entry name" value="Histidine kinase-like ATPase, C-terminal domain"/>
    <property type="match status" value="1"/>
</dbReference>
<dbReference type="Pfam" id="PF06580">
    <property type="entry name" value="His_kinase"/>
    <property type="match status" value="1"/>
</dbReference>
<comment type="caution">
    <text evidence="9">The sequence shown here is derived from an EMBL/GenBank/DDBJ whole genome shotgun (WGS) entry which is preliminary data.</text>
</comment>
<dbReference type="GO" id="GO:0004673">
    <property type="term" value="F:protein histidine kinase activity"/>
    <property type="evidence" value="ECO:0007669"/>
    <property type="project" value="UniProtKB-EC"/>
</dbReference>
<keyword evidence="4 9" id="KW-0808">Transferase</keyword>
<organism evidence="9 10">
    <name type="scientific">Paenibacillus eucommiae</name>
    <dbReference type="NCBI Taxonomy" id="1355755"/>
    <lineage>
        <taxon>Bacteria</taxon>
        <taxon>Bacillati</taxon>
        <taxon>Bacillota</taxon>
        <taxon>Bacilli</taxon>
        <taxon>Bacillales</taxon>
        <taxon>Paenibacillaceae</taxon>
        <taxon>Paenibacillus</taxon>
    </lineage>
</organism>
<dbReference type="EMBL" id="JAGGLB010000023">
    <property type="protein sequence ID" value="MBP1994121.1"/>
    <property type="molecule type" value="Genomic_DNA"/>
</dbReference>
<dbReference type="InterPro" id="IPR050640">
    <property type="entry name" value="Bact_2-comp_sensor_kinase"/>
</dbReference>
<keyword evidence="5 9" id="KW-0418">Kinase</keyword>
<dbReference type="InterPro" id="IPR010559">
    <property type="entry name" value="Sig_transdc_His_kin_internal"/>
</dbReference>
<protein>
    <submittedName>
        <fullName evidence="9">Two-component system sensor histidine kinase YesM</fullName>
        <ecNumber evidence="9">2.7.13.3</ecNumber>
    </submittedName>
</protein>
<keyword evidence="6 7" id="KW-0472">Membrane</keyword>
<evidence type="ECO:0000256" key="7">
    <source>
        <dbReference type="SAM" id="Phobius"/>
    </source>
</evidence>
<evidence type="ECO:0000256" key="2">
    <source>
        <dbReference type="ARBA" id="ARBA00022475"/>
    </source>
</evidence>
<dbReference type="InterPro" id="IPR036890">
    <property type="entry name" value="HATPase_C_sf"/>
</dbReference>
<keyword evidence="3" id="KW-0597">Phosphoprotein</keyword>
<proteinExistence type="predicted"/>
<accession>A0ABS4J4U5</accession>
<name>A0ABS4J4U5_9BACL</name>
<evidence type="ECO:0000256" key="4">
    <source>
        <dbReference type="ARBA" id="ARBA00022679"/>
    </source>
</evidence>
<dbReference type="Pfam" id="PF02518">
    <property type="entry name" value="HATPase_c"/>
    <property type="match status" value="1"/>
</dbReference>
<evidence type="ECO:0000259" key="8">
    <source>
        <dbReference type="PROSITE" id="PS50885"/>
    </source>
</evidence>
<dbReference type="PANTHER" id="PTHR34220:SF7">
    <property type="entry name" value="SENSOR HISTIDINE KINASE YPDA"/>
    <property type="match status" value="1"/>
</dbReference>
<evidence type="ECO:0000313" key="10">
    <source>
        <dbReference type="Proteomes" id="UP001519287"/>
    </source>
</evidence>
<keyword evidence="2" id="KW-1003">Cell membrane</keyword>
<evidence type="ECO:0000256" key="1">
    <source>
        <dbReference type="ARBA" id="ARBA00004651"/>
    </source>
</evidence>
<evidence type="ECO:0000256" key="6">
    <source>
        <dbReference type="ARBA" id="ARBA00023136"/>
    </source>
</evidence>
<dbReference type="Proteomes" id="UP001519287">
    <property type="component" value="Unassembled WGS sequence"/>
</dbReference>
<dbReference type="Gene3D" id="6.10.340.10">
    <property type="match status" value="1"/>
</dbReference>
<dbReference type="SUPFAM" id="SSF158472">
    <property type="entry name" value="HAMP domain-like"/>
    <property type="match status" value="1"/>
</dbReference>
<sequence>MWTRLKLNNTPIFTKVIIIFLIIVMPLFTLSLVLNELGKREVKSQISHSISTTIHYYFVNLEKEIERVIRAQKTFVNDEDLLKLSSVNSILSAYQRTKAINDLTGKLIALKDSSSYIKNITIYIESLGGVVTTSHLMDQPGIKEEMEAISLATYSKGIPITPWNDRLYLNLTYPTFLLNKDNDRKSPVFIQNIELSEEALVSALTSFPQEGGALLFNANWSLSNHRYTEALEPVRKFVEHRKGPSFSMEQVKVGKENYMVVIDSSAFLDATLVFYFPENLIVGQLKTYGTWFWLLVGSSLIIVILFAYGIYLLIQRPLQMLVRRFRNVEEGNFNAVQMPLRADEFGYLFTRFDHTIKRLRTLIDELYVQKIRLQQSELKQLQMQIAPHFLYNSFYMLHRLIKHDDNRTAELVSKNLGDYFQFITRNRLEEVALKDEVNHVRSYVVIQNIRFSNRIEVTFADLPRGCEDIKIPRLILQPLVENAYEHGLGETVAGGQLQIGFEHEPGKLYFIVKDNGAGMAEPELQMLSRQLDGLEEGETTGLVNIQRRLKLRYADRGGLEVLNGEEKGLIVRICIPTDYNHEGD</sequence>
<dbReference type="InterPro" id="IPR003660">
    <property type="entry name" value="HAMP_dom"/>
</dbReference>
<feature type="domain" description="HAMP" evidence="8">
    <location>
        <begin position="312"/>
        <end position="364"/>
    </location>
</feature>